<dbReference type="EMBL" id="JBFXLQ010000026">
    <property type="protein sequence ID" value="KAL2866236.1"/>
    <property type="molecule type" value="Genomic_DNA"/>
</dbReference>
<organism evidence="2 3">
    <name type="scientific">Aspergillus lucknowensis</name>
    <dbReference type="NCBI Taxonomy" id="176173"/>
    <lineage>
        <taxon>Eukaryota</taxon>
        <taxon>Fungi</taxon>
        <taxon>Dikarya</taxon>
        <taxon>Ascomycota</taxon>
        <taxon>Pezizomycotina</taxon>
        <taxon>Eurotiomycetes</taxon>
        <taxon>Eurotiomycetidae</taxon>
        <taxon>Eurotiales</taxon>
        <taxon>Aspergillaceae</taxon>
        <taxon>Aspergillus</taxon>
        <taxon>Aspergillus subgen. Nidulantes</taxon>
    </lineage>
</organism>
<evidence type="ECO:0000256" key="1">
    <source>
        <dbReference type="SAM" id="MobiDB-lite"/>
    </source>
</evidence>
<evidence type="ECO:0000313" key="2">
    <source>
        <dbReference type="EMBL" id="KAL2866236.1"/>
    </source>
</evidence>
<feature type="compositionally biased region" description="Basic and acidic residues" evidence="1">
    <location>
        <begin position="12"/>
        <end position="30"/>
    </location>
</feature>
<feature type="region of interest" description="Disordered" evidence="1">
    <location>
        <begin position="1"/>
        <end position="30"/>
    </location>
</feature>
<sequence length="152" mass="16741">MLLTAPTILPDTRTEADSQSHPDASTHHDQQVLQHRIVKLNRSIVMSLVVNSTDKLSPIQQLNQPVSNKIHVLRTSANPGTQTREGVSRLPCFPSAPAWRQSCAEFVDFQVGAPFVGVSHRAFPHGVVPGLDQDDNHLCMKTAGLHFPVFIH</sequence>
<dbReference type="Proteomes" id="UP001610432">
    <property type="component" value="Unassembled WGS sequence"/>
</dbReference>
<keyword evidence="3" id="KW-1185">Reference proteome</keyword>
<comment type="caution">
    <text evidence="2">The sequence shown here is derived from an EMBL/GenBank/DDBJ whole genome shotgun (WGS) entry which is preliminary data.</text>
</comment>
<gene>
    <name evidence="2" type="ORF">BJX67DRAFT_142369</name>
</gene>
<dbReference type="RefSeq" id="XP_070885215.1">
    <property type="nucleotide sequence ID" value="XM_071024671.1"/>
</dbReference>
<evidence type="ECO:0000313" key="3">
    <source>
        <dbReference type="Proteomes" id="UP001610432"/>
    </source>
</evidence>
<protein>
    <submittedName>
        <fullName evidence="2">Uncharacterized protein</fullName>
    </submittedName>
</protein>
<reference evidence="2 3" key="1">
    <citation type="submission" date="2024-07" db="EMBL/GenBank/DDBJ databases">
        <title>Section-level genome sequencing and comparative genomics of Aspergillus sections Usti and Cavernicolus.</title>
        <authorList>
            <consortium name="Lawrence Berkeley National Laboratory"/>
            <person name="Nybo J.L."/>
            <person name="Vesth T.C."/>
            <person name="Theobald S."/>
            <person name="Frisvad J.C."/>
            <person name="Larsen T.O."/>
            <person name="Kjaerboelling I."/>
            <person name="Rothschild-Mancinelli K."/>
            <person name="Lyhne E.K."/>
            <person name="Kogle M.E."/>
            <person name="Barry K."/>
            <person name="Clum A."/>
            <person name="Na H."/>
            <person name="Ledsgaard L."/>
            <person name="Lin J."/>
            <person name="Lipzen A."/>
            <person name="Kuo A."/>
            <person name="Riley R."/>
            <person name="Mondo S."/>
            <person name="Labutti K."/>
            <person name="Haridas S."/>
            <person name="Pangalinan J."/>
            <person name="Salamov A.A."/>
            <person name="Simmons B.A."/>
            <person name="Magnuson J.K."/>
            <person name="Chen J."/>
            <person name="Drula E."/>
            <person name="Henrissat B."/>
            <person name="Wiebenga A."/>
            <person name="Lubbers R.J."/>
            <person name="Gomes A.C."/>
            <person name="Macurrencykelacurrency M.R."/>
            <person name="Stajich J."/>
            <person name="Grigoriev I.V."/>
            <person name="Mortensen U.H."/>
            <person name="De Vries R.P."/>
            <person name="Baker S.E."/>
            <person name="Andersen M.R."/>
        </authorList>
    </citation>
    <scope>NUCLEOTIDE SEQUENCE [LARGE SCALE GENOMIC DNA]</scope>
    <source>
        <strain evidence="2 3">CBS 449.75</strain>
    </source>
</reference>
<proteinExistence type="predicted"/>
<dbReference type="GeneID" id="98139743"/>
<accession>A0ABR4LNX0</accession>
<name>A0ABR4LNX0_9EURO</name>